<keyword evidence="4" id="KW-1185">Reference proteome</keyword>
<proteinExistence type="predicted"/>
<dbReference type="PANTHER" id="PTHR13156:SF0">
    <property type="entry name" value="NADH DEHYDROGENASE [UBIQUINONE] IRON-SULFUR PROTEIN 6, MITOCHONDRIAL"/>
    <property type="match status" value="1"/>
</dbReference>
<comment type="caution">
    <text evidence="2">The sequence shown here is derived from an EMBL/GenBank/DDBJ whole genome shotgun (WGS) entry which is preliminary data.</text>
</comment>
<name>A0A2Z6RTC8_9GLOM</name>
<dbReference type="AlphaFoldDB" id="A0A2Z6RTC8"/>
<dbReference type="InterPro" id="IPR019401">
    <property type="entry name" value="Znf_CHCC"/>
</dbReference>
<evidence type="ECO:0000313" key="2">
    <source>
        <dbReference type="EMBL" id="GBC00260.1"/>
    </source>
</evidence>
<dbReference type="OrthoDB" id="307899at2759"/>
<reference evidence="3" key="2">
    <citation type="submission" date="2019-10" db="EMBL/GenBank/DDBJ databases">
        <title>Conservation and host-specific expression of non-tandemly repeated heterogenous ribosome RNA gene in arbuscular mycorrhizal fungi.</title>
        <authorList>
            <person name="Maeda T."/>
            <person name="Kobayashi Y."/>
            <person name="Nakagawa T."/>
            <person name="Ezawa T."/>
            <person name="Yamaguchi K."/>
            <person name="Bino T."/>
            <person name="Nishimoto Y."/>
            <person name="Shigenobu S."/>
            <person name="Kawaguchi M."/>
        </authorList>
    </citation>
    <scope>NUCLEOTIDE SEQUENCE</scope>
    <source>
        <strain evidence="3">HR1</strain>
    </source>
</reference>
<dbReference type="Pfam" id="PF10276">
    <property type="entry name" value="zf-CHCC"/>
    <property type="match status" value="1"/>
</dbReference>
<dbReference type="GO" id="GO:0005739">
    <property type="term" value="C:mitochondrion"/>
    <property type="evidence" value="ECO:0007669"/>
    <property type="project" value="GOC"/>
</dbReference>
<sequence>MNVLTRSNNIINILKQTISHNNTFSRYSFIYYSKYYATKGPKTDEITDTLTMNATTENTSVDVPNYKSTWSKSQRSRLEAMDGPRFEQTNLDAQPRPLPAIDLIAEEPIRYVEGRVAVCDGGKGALGHPQIYINLDHPGAHACGYCGIRFEQKHHH</sequence>
<gene>
    <name evidence="3" type="ORF">RCL2_002790700</name>
    <name evidence="2" type="ORF">RclHR1_00380028</name>
</gene>
<dbReference type="STRING" id="94130.A0A2Z6RTC8"/>
<reference evidence="2 4" key="1">
    <citation type="submission" date="2017-11" db="EMBL/GenBank/DDBJ databases">
        <title>The genome of Rhizophagus clarus HR1 reveals common genetic basis of auxotrophy among arbuscular mycorrhizal fungi.</title>
        <authorList>
            <person name="Kobayashi Y."/>
        </authorList>
    </citation>
    <scope>NUCLEOTIDE SEQUENCE [LARGE SCALE GENOMIC DNA]</scope>
    <source>
        <strain evidence="2 4">HR1</strain>
    </source>
</reference>
<evidence type="ECO:0000259" key="1">
    <source>
        <dbReference type="Pfam" id="PF10276"/>
    </source>
</evidence>
<dbReference type="Gene3D" id="2.60.260.40">
    <property type="entry name" value="q5lls5 like domains"/>
    <property type="match status" value="1"/>
</dbReference>
<dbReference type="GO" id="GO:0006120">
    <property type="term" value="P:mitochondrial electron transport, NADH to ubiquinone"/>
    <property type="evidence" value="ECO:0007669"/>
    <property type="project" value="TreeGrafter"/>
</dbReference>
<protein>
    <submittedName>
        <fullName evidence="3">NADH:ubiquinone oxidoreductase kDa subunit</fullName>
    </submittedName>
</protein>
<dbReference type="Proteomes" id="UP000247702">
    <property type="component" value="Unassembled WGS sequence"/>
</dbReference>
<evidence type="ECO:0000313" key="4">
    <source>
        <dbReference type="Proteomes" id="UP000247702"/>
    </source>
</evidence>
<dbReference type="Proteomes" id="UP000615446">
    <property type="component" value="Unassembled WGS sequence"/>
</dbReference>
<evidence type="ECO:0000313" key="3">
    <source>
        <dbReference type="EMBL" id="GET01503.1"/>
    </source>
</evidence>
<organism evidence="2 4">
    <name type="scientific">Rhizophagus clarus</name>
    <dbReference type="NCBI Taxonomy" id="94130"/>
    <lineage>
        <taxon>Eukaryota</taxon>
        <taxon>Fungi</taxon>
        <taxon>Fungi incertae sedis</taxon>
        <taxon>Mucoromycota</taxon>
        <taxon>Glomeromycotina</taxon>
        <taxon>Glomeromycetes</taxon>
        <taxon>Glomerales</taxon>
        <taxon>Glomeraceae</taxon>
        <taxon>Rhizophagus</taxon>
    </lineage>
</organism>
<feature type="domain" description="Zinc finger CHCC-type" evidence="1">
    <location>
        <begin position="114"/>
        <end position="150"/>
    </location>
</feature>
<keyword evidence="3" id="KW-0830">Ubiquinone</keyword>
<accession>A0A2Z6RTC8</accession>
<dbReference type="EMBL" id="BEXD01003112">
    <property type="protein sequence ID" value="GBC00260.1"/>
    <property type="molecule type" value="Genomic_DNA"/>
</dbReference>
<dbReference type="FunFam" id="2.60.260.40:FF:000003">
    <property type="entry name" value="NADH dehydrogenase [ubiquinone] iron-sulfur protein 6, mitochondrial"/>
    <property type="match status" value="1"/>
</dbReference>
<dbReference type="PANTHER" id="PTHR13156">
    <property type="entry name" value="NADH-UBIQUINONE OXIDOREDUCTASE 13 KD-A SUBUNIT"/>
    <property type="match status" value="1"/>
</dbReference>
<dbReference type="EMBL" id="BLAL01000300">
    <property type="protein sequence ID" value="GET01503.1"/>
    <property type="molecule type" value="Genomic_DNA"/>
</dbReference>